<geneLocation type="plasmid" evidence="2">
    <name>pamcp48-600</name>
</geneLocation>
<name>A0AAC9NU05_9ALTE</name>
<dbReference type="RefSeq" id="WP_071960925.1">
    <property type="nucleotide sequence ID" value="NZ_CP018025.1"/>
</dbReference>
<dbReference type="EMBL" id="CP018025">
    <property type="protein sequence ID" value="APD92311.1"/>
    <property type="molecule type" value="Genomic_DNA"/>
</dbReference>
<accession>A0AAC9NU05</accession>
<gene>
    <name evidence="1" type="ORF">BM524_20610</name>
</gene>
<protein>
    <submittedName>
        <fullName evidence="1">Uncharacterized protein</fullName>
    </submittedName>
</protein>
<evidence type="ECO:0000313" key="2">
    <source>
        <dbReference type="Proteomes" id="UP000182101"/>
    </source>
</evidence>
<evidence type="ECO:0000313" key="1">
    <source>
        <dbReference type="EMBL" id="APD92311.1"/>
    </source>
</evidence>
<reference evidence="1 2" key="1">
    <citation type="submission" date="2016-11" db="EMBL/GenBank/DDBJ databases">
        <title>Networking in microbes: conjugative elements and plasmids in the genus Alteromonas.</title>
        <authorList>
            <person name="Lopez-Perez M."/>
            <person name="Ramon-Marco N."/>
            <person name="Rodriguez-Valera F."/>
        </authorList>
    </citation>
    <scope>NUCLEOTIDE SEQUENCE [LARGE SCALE GENOMIC DNA]</scope>
    <source>
        <strain evidence="1 2">CP48</strain>
        <plasmid evidence="2">pamcp48-600</plasmid>
    </source>
</reference>
<sequence length="74" mass="7969">MMLTACNEDEDSEVDSAFKSIKVMKYSGGRLFFGSIDSHNFFFDSIDAFSSENVSVPNGNPLCPVGGGDVLNPL</sequence>
<proteinExistence type="predicted"/>
<dbReference type="AlphaFoldDB" id="A0AAC9NU05"/>
<dbReference type="Proteomes" id="UP000182101">
    <property type="component" value="Plasmid pAMCP48-600"/>
</dbReference>
<keyword evidence="1" id="KW-0614">Plasmid</keyword>
<organism evidence="1 2">
    <name type="scientific">Alteromonas mediterranea</name>
    <dbReference type="NCBI Taxonomy" id="314275"/>
    <lineage>
        <taxon>Bacteria</taxon>
        <taxon>Pseudomonadati</taxon>
        <taxon>Pseudomonadota</taxon>
        <taxon>Gammaproteobacteria</taxon>
        <taxon>Alteromonadales</taxon>
        <taxon>Alteromonadaceae</taxon>
        <taxon>Alteromonas/Salinimonas group</taxon>
        <taxon>Alteromonas</taxon>
    </lineage>
</organism>